<protein>
    <submittedName>
        <fullName evidence="3">DUF1648 domain-containing protein</fullName>
    </submittedName>
</protein>
<dbReference type="GO" id="GO:0009636">
    <property type="term" value="P:response to toxic substance"/>
    <property type="evidence" value="ECO:0007669"/>
    <property type="project" value="TreeGrafter"/>
</dbReference>
<feature type="transmembrane region" description="Helical" evidence="1">
    <location>
        <begin position="69"/>
        <end position="87"/>
    </location>
</feature>
<reference evidence="3 4" key="1">
    <citation type="submission" date="2018-08" db="EMBL/GenBank/DDBJ databases">
        <title>Chitinophagaceae sp. K23C18032701, a novel bacterium isolated from forest soil.</title>
        <authorList>
            <person name="Wang C."/>
        </authorList>
    </citation>
    <scope>NUCLEOTIDE SEQUENCE [LARGE SCALE GENOMIC DNA]</scope>
    <source>
        <strain evidence="3 4">K23C18032701</strain>
    </source>
</reference>
<sequence length="239" mass="26105">MKSSNGCCNSQHLKTNHMRTFSKTDLLALVLLAVPLVYLAAVYNTLPARVPMHFNIQGTPDRYGSKTELLIVLCILTGVAAGVYALCRWLPSIDPKKTAKYSADVARKIALAVLLLVVAVSVMVIYSAQHGSSGNITRLLPFLLGGLFVFLGNLMNSLKPNYFIGIRTPWTLESEPTWRKTHRFGAVVFVIGGILLIVCGLVLPPAAATICIVCISVAVSVLTIGYSYFYYRSLQKQQP</sequence>
<dbReference type="InterPro" id="IPR026272">
    <property type="entry name" value="SdpI"/>
</dbReference>
<feature type="transmembrane region" description="Helical" evidence="1">
    <location>
        <begin position="108"/>
        <end position="127"/>
    </location>
</feature>
<organism evidence="3 4">
    <name type="scientific">Deminuibacter soli</name>
    <dbReference type="NCBI Taxonomy" id="2291815"/>
    <lineage>
        <taxon>Bacteria</taxon>
        <taxon>Pseudomonadati</taxon>
        <taxon>Bacteroidota</taxon>
        <taxon>Chitinophagia</taxon>
        <taxon>Chitinophagales</taxon>
        <taxon>Chitinophagaceae</taxon>
        <taxon>Deminuibacter</taxon>
    </lineage>
</organism>
<dbReference type="InterPro" id="IPR025962">
    <property type="entry name" value="SdpI/YhfL"/>
</dbReference>
<dbReference type="InterPro" id="IPR012867">
    <property type="entry name" value="DUF1648"/>
</dbReference>
<evidence type="ECO:0000313" key="3">
    <source>
        <dbReference type="EMBL" id="RFM30439.1"/>
    </source>
</evidence>
<feature type="transmembrane region" description="Helical" evidence="1">
    <location>
        <begin position="209"/>
        <end position="231"/>
    </location>
</feature>
<proteinExistence type="predicted"/>
<dbReference type="Pfam" id="PF13630">
    <property type="entry name" value="SdpI"/>
    <property type="match status" value="1"/>
</dbReference>
<dbReference type="AlphaFoldDB" id="A0A3E1NR56"/>
<gene>
    <name evidence="3" type="ORF">DXN05_05645</name>
</gene>
<keyword evidence="1" id="KW-0472">Membrane</keyword>
<accession>A0A3E1NR56</accession>
<dbReference type="PANTHER" id="PTHR37810:SF5">
    <property type="entry name" value="IMMUNITY PROTEIN SDPI"/>
    <property type="match status" value="1"/>
</dbReference>
<keyword evidence="1" id="KW-1133">Transmembrane helix</keyword>
<feature type="transmembrane region" description="Helical" evidence="1">
    <location>
        <begin position="184"/>
        <end position="203"/>
    </location>
</feature>
<keyword evidence="1" id="KW-0812">Transmembrane</keyword>
<feature type="transmembrane region" description="Helical" evidence="1">
    <location>
        <begin position="26"/>
        <end position="46"/>
    </location>
</feature>
<feature type="transmembrane region" description="Helical" evidence="1">
    <location>
        <begin position="139"/>
        <end position="158"/>
    </location>
</feature>
<keyword evidence="4" id="KW-1185">Reference proteome</keyword>
<dbReference type="PANTHER" id="PTHR37810">
    <property type="entry name" value="IMMUNITY PROTEIN SDPI"/>
    <property type="match status" value="1"/>
</dbReference>
<dbReference type="PIRSF" id="PIRSF038959">
    <property type="entry name" value="SdpI"/>
    <property type="match status" value="1"/>
</dbReference>
<name>A0A3E1NR56_9BACT</name>
<evidence type="ECO:0000313" key="4">
    <source>
        <dbReference type="Proteomes" id="UP000261284"/>
    </source>
</evidence>
<feature type="domain" description="DUF1648" evidence="2">
    <location>
        <begin position="30"/>
        <end position="75"/>
    </location>
</feature>
<evidence type="ECO:0000256" key="1">
    <source>
        <dbReference type="SAM" id="Phobius"/>
    </source>
</evidence>
<dbReference type="EMBL" id="QTJU01000001">
    <property type="protein sequence ID" value="RFM30439.1"/>
    <property type="molecule type" value="Genomic_DNA"/>
</dbReference>
<dbReference type="Proteomes" id="UP000261284">
    <property type="component" value="Unassembled WGS sequence"/>
</dbReference>
<evidence type="ECO:0000259" key="2">
    <source>
        <dbReference type="Pfam" id="PF07853"/>
    </source>
</evidence>
<dbReference type="Pfam" id="PF07853">
    <property type="entry name" value="DUF1648"/>
    <property type="match status" value="1"/>
</dbReference>
<comment type="caution">
    <text evidence="3">The sequence shown here is derived from an EMBL/GenBank/DDBJ whole genome shotgun (WGS) entry which is preliminary data.</text>
</comment>